<organism evidence="2 3">
    <name type="scientific">Herbinix hemicellulosilytica</name>
    <dbReference type="NCBI Taxonomy" id="1564487"/>
    <lineage>
        <taxon>Bacteria</taxon>
        <taxon>Bacillati</taxon>
        <taxon>Bacillota</taxon>
        <taxon>Clostridia</taxon>
        <taxon>Lachnospirales</taxon>
        <taxon>Lachnospiraceae</taxon>
        <taxon>Herbinix</taxon>
    </lineage>
</organism>
<accession>A0A0H5SIL2</accession>
<protein>
    <submittedName>
        <fullName evidence="2">Putative membrane protein</fullName>
    </submittedName>
</protein>
<evidence type="ECO:0000256" key="1">
    <source>
        <dbReference type="SAM" id="Phobius"/>
    </source>
</evidence>
<dbReference type="AlphaFoldDB" id="A0A0H5SIL2"/>
<keyword evidence="3" id="KW-1185">Reference proteome</keyword>
<dbReference type="Proteomes" id="UP000236497">
    <property type="component" value="Unassembled WGS sequence"/>
</dbReference>
<keyword evidence="1" id="KW-1133">Transmembrane helix</keyword>
<feature type="transmembrane region" description="Helical" evidence="1">
    <location>
        <begin position="12"/>
        <end position="34"/>
    </location>
</feature>
<proteinExistence type="predicted"/>
<keyword evidence="1" id="KW-0472">Membrane</keyword>
<reference evidence="2 3" key="1">
    <citation type="submission" date="2015-06" db="EMBL/GenBank/DDBJ databases">
        <authorList>
            <person name="Wibberg Daniel"/>
        </authorList>
    </citation>
    <scope>NUCLEOTIDE SEQUENCE [LARGE SCALE GENOMIC DNA]</scope>
    <source>
        <strain evidence="2 3">T3/55T</strain>
    </source>
</reference>
<evidence type="ECO:0000313" key="3">
    <source>
        <dbReference type="Proteomes" id="UP000236497"/>
    </source>
</evidence>
<gene>
    <name evidence="2" type="ORF">HHT355_2144</name>
</gene>
<sequence length="35" mass="4002">MLRLSSRKTRKIISTVIVILLILSMTVPMILSLFN</sequence>
<keyword evidence="1" id="KW-0812">Transmembrane</keyword>
<name>A0A0H5SIL2_HERHM</name>
<evidence type="ECO:0000313" key="2">
    <source>
        <dbReference type="EMBL" id="CRZ35342.1"/>
    </source>
</evidence>
<dbReference type="EMBL" id="CVTD020000024">
    <property type="protein sequence ID" value="CRZ35342.1"/>
    <property type="molecule type" value="Genomic_DNA"/>
</dbReference>